<dbReference type="Proteomes" id="UP001153636">
    <property type="component" value="Chromosome 5"/>
</dbReference>
<dbReference type="OrthoDB" id="10029846at2759"/>
<dbReference type="Pfam" id="PF04500">
    <property type="entry name" value="FLYWCH"/>
    <property type="match status" value="1"/>
</dbReference>
<keyword evidence="2" id="KW-0863">Zinc-finger</keyword>
<evidence type="ECO:0000313" key="6">
    <source>
        <dbReference type="Proteomes" id="UP001153636"/>
    </source>
</evidence>
<organism evidence="5 6">
    <name type="scientific">Psylliodes chrysocephalus</name>
    <dbReference type="NCBI Taxonomy" id="3402493"/>
    <lineage>
        <taxon>Eukaryota</taxon>
        <taxon>Metazoa</taxon>
        <taxon>Ecdysozoa</taxon>
        <taxon>Arthropoda</taxon>
        <taxon>Hexapoda</taxon>
        <taxon>Insecta</taxon>
        <taxon>Pterygota</taxon>
        <taxon>Neoptera</taxon>
        <taxon>Endopterygota</taxon>
        <taxon>Coleoptera</taxon>
        <taxon>Polyphaga</taxon>
        <taxon>Cucujiformia</taxon>
        <taxon>Chrysomeloidea</taxon>
        <taxon>Chrysomelidae</taxon>
        <taxon>Galerucinae</taxon>
        <taxon>Alticini</taxon>
        <taxon>Psylliodes</taxon>
    </lineage>
</organism>
<dbReference type="InterPro" id="IPR007588">
    <property type="entry name" value="Znf_FLYWCH"/>
</dbReference>
<dbReference type="Gene3D" id="2.20.25.240">
    <property type="match status" value="1"/>
</dbReference>
<keyword evidence="1" id="KW-0479">Metal-binding</keyword>
<evidence type="ECO:0000313" key="5">
    <source>
        <dbReference type="EMBL" id="CAH1110938.1"/>
    </source>
</evidence>
<evidence type="ECO:0000256" key="2">
    <source>
        <dbReference type="ARBA" id="ARBA00022771"/>
    </source>
</evidence>
<dbReference type="AlphaFoldDB" id="A0A9P0D323"/>
<proteinExistence type="predicted"/>
<evidence type="ECO:0000256" key="3">
    <source>
        <dbReference type="ARBA" id="ARBA00022833"/>
    </source>
</evidence>
<evidence type="ECO:0000259" key="4">
    <source>
        <dbReference type="Pfam" id="PF04500"/>
    </source>
</evidence>
<keyword evidence="3" id="KW-0862">Zinc</keyword>
<protein>
    <recommendedName>
        <fullName evidence="4">FLYWCH-type domain-containing protein</fullName>
    </recommendedName>
</protein>
<feature type="domain" description="FLYWCH-type" evidence="4">
    <location>
        <begin position="6"/>
        <end position="59"/>
    </location>
</feature>
<gene>
    <name evidence="5" type="ORF">PSYICH_LOCUS11505</name>
</gene>
<dbReference type="EMBL" id="OV651817">
    <property type="protein sequence ID" value="CAH1110938.1"/>
    <property type="molecule type" value="Genomic_DNA"/>
</dbReference>
<sequence length="112" mass="13090">MAEIEFITTTKGKPSVLFSGHQYRIIRDIHGVVTWLCVNEKKQRYKGSIKTREGKLIASSEKPHVCSSQEAELDVQKKLHICRKRAREDLSIPVCEIFRREFMVCNFSYHIH</sequence>
<dbReference type="GO" id="GO:0008270">
    <property type="term" value="F:zinc ion binding"/>
    <property type="evidence" value="ECO:0007669"/>
    <property type="project" value="UniProtKB-KW"/>
</dbReference>
<keyword evidence="6" id="KW-1185">Reference proteome</keyword>
<name>A0A9P0D323_9CUCU</name>
<evidence type="ECO:0000256" key="1">
    <source>
        <dbReference type="ARBA" id="ARBA00022723"/>
    </source>
</evidence>
<reference evidence="5" key="1">
    <citation type="submission" date="2022-01" db="EMBL/GenBank/DDBJ databases">
        <authorList>
            <person name="King R."/>
        </authorList>
    </citation>
    <scope>NUCLEOTIDE SEQUENCE</scope>
</reference>
<accession>A0A9P0D323</accession>